<organism evidence="1 2">
    <name type="scientific">Mycena albidolilacea</name>
    <dbReference type="NCBI Taxonomy" id="1033008"/>
    <lineage>
        <taxon>Eukaryota</taxon>
        <taxon>Fungi</taxon>
        <taxon>Dikarya</taxon>
        <taxon>Basidiomycota</taxon>
        <taxon>Agaricomycotina</taxon>
        <taxon>Agaricomycetes</taxon>
        <taxon>Agaricomycetidae</taxon>
        <taxon>Agaricales</taxon>
        <taxon>Marasmiineae</taxon>
        <taxon>Mycenaceae</taxon>
        <taxon>Mycena</taxon>
    </lineage>
</organism>
<evidence type="ECO:0000313" key="2">
    <source>
        <dbReference type="Proteomes" id="UP001218218"/>
    </source>
</evidence>
<dbReference type="EMBL" id="JARIHO010000042">
    <property type="protein sequence ID" value="KAJ7326196.1"/>
    <property type="molecule type" value="Genomic_DNA"/>
</dbReference>
<evidence type="ECO:0000313" key="1">
    <source>
        <dbReference type="EMBL" id="KAJ7326196.1"/>
    </source>
</evidence>
<dbReference type="Proteomes" id="UP001218218">
    <property type="component" value="Unassembled WGS sequence"/>
</dbReference>
<name>A0AAD6ZJZ1_9AGAR</name>
<comment type="caution">
    <text evidence="1">The sequence shown here is derived from an EMBL/GenBank/DDBJ whole genome shotgun (WGS) entry which is preliminary data.</text>
</comment>
<proteinExistence type="predicted"/>
<gene>
    <name evidence="1" type="ORF">DFH08DRAFT_1084808</name>
</gene>
<sequence length="297" mass="31934">MLLPLAALALFAAASISGPAFVLFRSIQRVVQPPTPVDIPPEYETVAAKAANFLYALFLRAFASIVASARQSQPATLLPVFRDQSPLTPPAAPIDTSRALPAAEVVPMNVAEPKVEVTEPPVVSAVGHGEVAEADANAMRSVPLPSSKRRTQRVSQSHRAYVDFTLGWDDIWPERCLPSHVKYTYNSYFNAFAVSTSHEPTPSPPLCDVCADSDVSSDSDDSEVDALELASRSADDDLLWAFYSLSISSTSSALSPSPCSPLEQFPPAGLSPFCPPPLSSPSLSQTPTTTTWRLEWY</sequence>
<reference evidence="1" key="1">
    <citation type="submission" date="2023-03" db="EMBL/GenBank/DDBJ databases">
        <title>Massive genome expansion in bonnet fungi (Mycena s.s.) driven by repeated elements and novel gene families across ecological guilds.</title>
        <authorList>
            <consortium name="Lawrence Berkeley National Laboratory"/>
            <person name="Harder C.B."/>
            <person name="Miyauchi S."/>
            <person name="Viragh M."/>
            <person name="Kuo A."/>
            <person name="Thoen E."/>
            <person name="Andreopoulos B."/>
            <person name="Lu D."/>
            <person name="Skrede I."/>
            <person name="Drula E."/>
            <person name="Henrissat B."/>
            <person name="Morin E."/>
            <person name="Kohler A."/>
            <person name="Barry K."/>
            <person name="LaButti K."/>
            <person name="Morin E."/>
            <person name="Salamov A."/>
            <person name="Lipzen A."/>
            <person name="Mereny Z."/>
            <person name="Hegedus B."/>
            <person name="Baldrian P."/>
            <person name="Stursova M."/>
            <person name="Weitz H."/>
            <person name="Taylor A."/>
            <person name="Grigoriev I.V."/>
            <person name="Nagy L.G."/>
            <person name="Martin F."/>
            <person name="Kauserud H."/>
        </authorList>
    </citation>
    <scope>NUCLEOTIDE SEQUENCE</scope>
    <source>
        <strain evidence="1">CBHHK002</strain>
    </source>
</reference>
<accession>A0AAD6ZJZ1</accession>
<protein>
    <submittedName>
        <fullName evidence="1">Uncharacterized protein</fullName>
    </submittedName>
</protein>
<dbReference type="AlphaFoldDB" id="A0AAD6ZJZ1"/>
<keyword evidence="2" id="KW-1185">Reference proteome</keyword>